<protein>
    <submittedName>
        <fullName evidence="1">Polyketide cyclase/dehydrase/lipid transport protein</fullName>
    </submittedName>
</protein>
<proteinExistence type="predicted"/>
<dbReference type="CDD" id="cd07818">
    <property type="entry name" value="SRPBCC_1"/>
    <property type="match status" value="1"/>
</dbReference>
<dbReference type="Gene3D" id="3.30.530.20">
    <property type="match status" value="1"/>
</dbReference>
<dbReference type="Proteomes" id="UP000316778">
    <property type="component" value="Unassembled WGS sequence"/>
</dbReference>
<evidence type="ECO:0000313" key="1">
    <source>
        <dbReference type="EMBL" id="TWI81034.1"/>
    </source>
</evidence>
<dbReference type="SUPFAM" id="SSF55961">
    <property type="entry name" value="Bet v1-like"/>
    <property type="match status" value="1"/>
</dbReference>
<comment type="caution">
    <text evidence="1">The sequence shown here is derived from an EMBL/GenBank/DDBJ whole genome shotgun (WGS) entry which is preliminary data.</text>
</comment>
<dbReference type="OrthoDB" id="9807923at2"/>
<organism evidence="1 2">
    <name type="scientific">Chitinophaga japonensis</name>
    <name type="common">Flexibacter japonensis</name>
    <dbReference type="NCBI Taxonomy" id="104662"/>
    <lineage>
        <taxon>Bacteria</taxon>
        <taxon>Pseudomonadati</taxon>
        <taxon>Bacteroidota</taxon>
        <taxon>Chitinophagia</taxon>
        <taxon>Chitinophagales</taxon>
        <taxon>Chitinophagaceae</taxon>
        <taxon>Chitinophaga</taxon>
    </lineage>
</organism>
<gene>
    <name evidence="1" type="ORF">LX66_5640</name>
</gene>
<evidence type="ECO:0000313" key="2">
    <source>
        <dbReference type="Proteomes" id="UP000316778"/>
    </source>
</evidence>
<sequence>MKIVKKILIAIAVLIAVPLIIALFTKKQYAVEREIIISKPKQEVFDYVKHLKNQDHFSVWAMMDPGMKKDFRGTDGTVGFVYAWDSEKAGAGEQEIRKIAEGESVDMQIHFIKPFEGLADARFSTAAVSDSQTRVKWGFESSMPYPMNIMLLFIDMDQHLGKDLETGLQNLKGVLEKQPISSRISK</sequence>
<dbReference type="RefSeq" id="WP_145719673.1">
    <property type="nucleotide sequence ID" value="NZ_BAAAFY010000003.1"/>
</dbReference>
<dbReference type="AlphaFoldDB" id="A0A562SJ83"/>
<name>A0A562SJ83_CHIJA</name>
<reference evidence="1 2" key="1">
    <citation type="journal article" date="2013" name="Stand. Genomic Sci.">
        <title>Genomic Encyclopedia of Type Strains, Phase I: The one thousand microbial genomes (KMG-I) project.</title>
        <authorList>
            <person name="Kyrpides N.C."/>
            <person name="Woyke T."/>
            <person name="Eisen J.A."/>
            <person name="Garrity G."/>
            <person name="Lilburn T.G."/>
            <person name="Beck B.J."/>
            <person name="Whitman W.B."/>
            <person name="Hugenholtz P."/>
            <person name="Klenk H.P."/>
        </authorList>
    </citation>
    <scope>NUCLEOTIDE SEQUENCE [LARGE SCALE GENOMIC DNA]</scope>
    <source>
        <strain evidence="1 2">DSM 13484</strain>
    </source>
</reference>
<dbReference type="EMBL" id="VLLG01000008">
    <property type="protein sequence ID" value="TWI81034.1"/>
    <property type="molecule type" value="Genomic_DNA"/>
</dbReference>
<accession>A0A562SJ83</accession>
<keyword evidence="2" id="KW-1185">Reference proteome</keyword>
<dbReference type="InterPro" id="IPR023393">
    <property type="entry name" value="START-like_dom_sf"/>
</dbReference>